<dbReference type="RefSeq" id="WP_187255057.1">
    <property type="nucleotide sequence ID" value="NZ_JBHULF010000006.1"/>
</dbReference>
<evidence type="ECO:0008006" key="3">
    <source>
        <dbReference type="Google" id="ProtNLM"/>
    </source>
</evidence>
<dbReference type="Proteomes" id="UP000765802">
    <property type="component" value="Unassembled WGS sequence"/>
</dbReference>
<evidence type="ECO:0000313" key="1">
    <source>
        <dbReference type="EMBL" id="MBC6489702.1"/>
    </source>
</evidence>
<reference evidence="1 2" key="1">
    <citation type="submission" date="2016-07" db="EMBL/GenBank/DDBJ databases">
        <title>Genome analysis of Flavihumibacter stibioxidans YS-17.</title>
        <authorList>
            <person name="Shi K."/>
            <person name="Han Y."/>
            <person name="Wang G."/>
        </authorList>
    </citation>
    <scope>NUCLEOTIDE SEQUENCE [LARGE SCALE GENOMIC DNA]</scope>
    <source>
        <strain evidence="1 2">YS-17</strain>
    </source>
</reference>
<protein>
    <recommendedName>
        <fullName evidence="3">DUF177 domain-containing protein</fullName>
    </recommendedName>
</protein>
<accession>A0ABR7M3W5</accession>
<evidence type="ECO:0000313" key="2">
    <source>
        <dbReference type="Proteomes" id="UP000765802"/>
    </source>
</evidence>
<name>A0ABR7M3W5_9BACT</name>
<proteinExistence type="predicted"/>
<sequence>MSSRREFDIAFVGLKPGIHEFEYAVNDRFFEERQQSDFQNCSAQVKLSLDKKNGFMLLKFEIGGKAEVTCDRCGSTSLPWNLWDEFNIVVKLVENPEEMNEQEEDPDVHYISRGESHLHVADWIYEFILLSLPMQKMCAEEEAGNHPYCNIKGLELLKKLKAGEERTEAEKKEASNPLWKGLEKFKDLDN</sequence>
<dbReference type="Pfam" id="PF02620">
    <property type="entry name" value="YceD"/>
    <property type="match status" value="1"/>
</dbReference>
<dbReference type="InterPro" id="IPR003772">
    <property type="entry name" value="YceD"/>
</dbReference>
<organism evidence="1 2">
    <name type="scientific">Flavihumibacter stibioxidans</name>
    <dbReference type="NCBI Taxonomy" id="1834163"/>
    <lineage>
        <taxon>Bacteria</taxon>
        <taxon>Pseudomonadati</taxon>
        <taxon>Bacteroidota</taxon>
        <taxon>Chitinophagia</taxon>
        <taxon>Chitinophagales</taxon>
        <taxon>Chitinophagaceae</taxon>
        <taxon>Flavihumibacter</taxon>
    </lineage>
</organism>
<dbReference type="EMBL" id="MBUA01000001">
    <property type="protein sequence ID" value="MBC6489702.1"/>
    <property type="molecule type" value="Genomic_DNA"/>
</dbReference>
<gene>
    <name evidence="1" type="ORF">BC349_01875</name>
</gene>
<keyword evidence="2" id="KW-1185">Reference proteome</keyword>
<comment type="caution">
    <text evidence="1">The sequence shown here is derived from an EMBL/GenBank/DDBJ whole genome shotgun (WGS) entry which is preliminary data.</text>
</comment>